<evidence type="ECO:0000313" key="1">
    <source>
        <dbReference type="EMBL" id="KAB3532194.1"/>
    </source>
</evidence>
<keyword evidence="2" id="KW-1185">Reference proteome</keyword>
<dbReference type="EMBL" id="WBZB01000010">
    <property type="protein sequence ID" value="KAB3532194.1"/>
    <property type="molecule type" value="Genomic_DNA"/>
</dbReference>
<evidence type="ECO:0008006" key="3">
    <source>
        <dbReference type="Google" id="ProtNLM"/>
    </source>
</evidence>
<comment type="caution">
    <text evidence="1">The sequence shown here is derived from an EMBL/GenBank/DDBJ whole genome shotgun (WGS) entry which is preliminary data.</text>
</comment>
<dbReference type="OrthoDB" id="2381770at2"/>
<protein>
    <recommendedName>
        <fullName evidence="3">MazG-like family protein</fullName>
    </recommendedName>
</protein>
<reference evidence="1 2" key="1">
    <citation type="submission" date="2019-10" db="EMBL/GenBank/DDBJ databases">
        <title>Alkaliphilus serpentinus sp. nov. and Alkaliphilus pronyensis sp. nov., two novel anaerobic alkaliphilic species isolated from the serpentinized-hosted hydrothermal field of the Prony Bay (New Caledonia).</title>
        <authorList>
            <person name="Postec A."/>
        </authorList>
    </citation>
    <scope>NUCLEOTIDE SEQUENCE [LARGE SCALE GENOMIC DNA]</scope>
    <source>
        <strain evidence="1 2">LacT</strain>
    </source>
</reference>
<dbReference type="RefSeq" id="WP_151864831.1">
    <property type="nucleotide sequence ID" value="NZ_WBZB01000010.1"/>
</dbReference>
<dbReference type="GO" id="GO:0047429">
    <property type="term" value="F:nucleoside triphosphate diphosphatase activity"/>
    <property type="evidence" value="ECO:0007669"/>
    <property type="project" value="InterPro"/>
</dbReference>
<organism evidence="1 2">
    <name type="scientific">Alkaliphilus serpentinus</name>
    <dbReference type="NCBI Taxonomy" id="1482731"/>
    <lineage>
        <taxon>Bacteria</taxon>
        <taxon>Bacillati</taxon>
        <taxon>Bacillota</taxon>
        <taxon>Clostridia</taxon>
        <taxon>Peptostreptococcales</taxon>
        <taxon>Natronincolaceae</taxon>
        <taxon>Alkaliphilus</taxon>
    </lineage>
</organism>
<name>A0A833M924_9FIRM</name>
<dbReference type="AlphaFoldDB" id="A0A833M924"/>
<dbReference type="Pfam" id="PF12643">
    <property type="entry name" value="MazG-like"/>
    <property type="match status" value="1"/>
</dbReference>
<gene>
    <name evidence="1" type="ORF">F8153_02765</name>
</gene>
<dbReference type="InterPro" id="IPR025984">
    <property type="entry name" value="DCTPP"/>
</dbReference>
<evidence type="ECO:0000313" key="2">
    <source>
        <dbReference type="Proteomes" id="UP000465601"/>
    </source>
</evidence>
<proteinExistence type="predicted"/>
<dbReference type="GO" id="GO:0009143">
    <property type="term" value="P:nucleoside triphosphate catabolic process"/>
    <property type="evidence" value="ECO:0007669"/>
    <property type="project" value="InterPro"/>
</dbReference>
<dbReference type="Proteomes" id="UP000465601">
    <property type="component" value="Unassembled WGS sequence"/>
</dbReference>
<accession>A0A833M924</accession>
<sequence length="110" mass="12716">MGEIEKRQIDIGKNIKMIEFLKCELLNSIASLFELLVKGFKEGQEAIVEVLANIILVTYSLGKRLGIDYHTVDKKVQEKAKLHMLEEHHLEKWYGDLSSISQYLKNRGKQ</sequence>